<protein>
    <submittedName>
        <fullName evidence="1">Uncharacterized protein</fullName>
    </submittedName>
</protein>
<gene>
    <name evidence="1" type="ORF">HNQ08_004336</name>
</gene>
<dbReference type="AlphaFoldDB" id="A0A7W8JYC0"/>
<comment type="caution">
    <text evidence="1">The sequence shown here is derived from an EMBL/GenBank/DDBJ whole genome shotgun (WGS) entry which is preliminary data.</text>
</comment>
<dbReference type="EMBL" id="JACHFL010000016">
    <property type="protein sequence ID" value="MBB5365215.1"/>
    <property type="molecule type" value="Genomic_DNA"/>
</dbReference>
<proteinExistence type="predicted"/>
<name>A0A7W8JYC0_9DEIO</name>
<evidence type="ECO:0000313" key="2">
    <source>
        <dbReference type="Proteomes" id="UP000552709"/>
    </source>
</evidence>
<evidence type="ECO:0000313" key="1">
    <source>
        <dbReference type="EMBL" id="MBB5365215.1"/>
    </source>
</evidence>
<accession>A0A7W8JYC0</accession>
<sequence>MSMVLDKILQRHCDRGAAVAFFRWLLGEYGVPVNV</sequence>
<reference evidence="1 2" key="1">
    <citation type="submission" date="2020-08" db="EMBL/GenBank/DDBJ databases">
        <title>Genomic Encyclopedia of Type Strains, Phase IV (KMG-IV): sequencing the most valuable type-strain genomes for metagenomic binning, comparative biology and taxonomic classification.</title>
        <authorList>
            <person name="Goeker M."/>
        </authorList>
    </citation>
    <scope>NUCLEOTIDE SEQUENCE [LARGE SCALE GENOMIC DNA]</scope>
    <source>
        <strain evidence="1 2">DSM 27939</strain>
    </source>
</reference>
<organism evidence="1 2">
    <name type="scientific">Deinococcus humi</name>
    <dbReference type="NCBI Taxonomy" id="662880"/>
    <lineage>
        <taxon>Bacteria</taxon>
        <taxon>Thermotogati</taxon>
        <taxon>Deinococcota</taxon>
        <taxon>Deinococci</taxon>
        <taxon>Deinococcales</taxon>
        <taxon>Deinococcaceae</taxon>
        <taxon>Deinococcus</taxon>
    </lineage>
</organism>
<keyword evidence="2" id="KW-1185">Reference proteome</keyword>
<dbReference type="Proteomes" id="UP000552709">
    <property type="component" value="Unassembled WGS sequence"/>
</dbReference>